<gene>
    <name evidence="2" type="ORF">R3P38DRAFT_2436429</name>
</gene>
<sequence>FEDVSSISQAPPMNRDTRDFSVGPENTLASISPQAGDQAEEFQASMDRKIIALVDKQLGEALDLPSRIKAPKLTTPAPFTGDKNDSDDFMLFVENVTTWMRAQFLGGPDVDGYRVTLLKTLLLKNAHDWFLDYVEGRNGPATVPNNFTSILCALHRRFITFSTAQRASKAFEAIRYRPEDGPTKLMDDLVSASRKM</sequence>
<feature type="compositionally biased region" description="Polar residues" evidence="1">
    <location>
        <begin position="1"/>
        <end position="11"/>
    </location>
</feature>
<feature type="non-terminal residue" evidence="2">
    <location>
        <position position="1"/>
    </location>
</feature>
<keyword evidence="3" id="KW-1185">Reference proteome</keyword>
<protein>
    <submittedName>
        <fullName evidence="2">Transposon Tf2-12 poly protein</fullName>
    </submittedName>
</protein>
<evidence type="ECO:0000313" key="2">
    <source>
        <dbReference type="EMBL" id="KAK7045050.1"/>
    </source>
</evidence>
<feature type="non-terminal residue" evidence="2">
    <location>
        <position position="196"/>
    </location>
</feature>
<evidence type="ECO:0000256" key="1">
    <source>
        <dbReference type="SAM" id="MobiDB-lite"/>
    </source>
</evidence>
<comment type="caution">
    <text evidence="2">The sequence shown here is derived from an EMBL/GenBank/DDBJ whole genome shotgun (WGS) entry which is preliminary data.</text>
</comment>
<name>A0AAW0D2Z4_9AGAR</name>
<dbReference type="Proteomes" id="UP001362999">
    <property type="component" value="Unassembled WGS sequence"/>
</dbReference>
<reference evidence="2 3" key="1">
    <citation type="journal article" date="2024" name="J Genomics">
        <title>Draft genome sequencing and assembly of Favolaschia claudopus CIRM-BRFM 2984 isolated from oak limbs.</title>
        <authorList>
            <person name="Navarro D."/>
            <person name="Drula E."/>
            <person name="Chaduli D."/>
            <person name="Cazenave R."/>
            <person name="Ahrendt S."/>
            <person name="Wang J."/>
            <person name="Lipzen A."/>
            <person name="Daum C."/>
            <person name="Barry K."/>
            <person name="Grigoriev I.V."/>
            <person name="Favel A."/>
            <person name="Rosso M.N."/>
            <person name="Martin F."/>
        </authorList>
    </citation>
    <scope>NUCLEOTIDE SEQUENCE [LARGE SCALE GENOMIC DNA]</scope>
    <source>
        <strain evidence="2 3">CIRM-BRFM 2984</strain>
    </source>
</reference>
<accession>A0AAW0D2Z4</accession>
<proteinExistence type="predicted"/>
<dbReference type="AlphaFoldDB" id="A0AAW0D2Z4"/>
<organism evidence="2 3">
    <name type="scientific">Favolaschia claudopus</name>
    <dbReference type="NCBI Taxonomy" id="2862362"/>
    <lineage>
        <taxon>Eukaryota</taxon>
        <taxon>Fungi</taxon>
        <taxon>Dikarya</taxon>
        <taxon>Basidiomycota</taxon>
        <taxon>Agaricomycotina</taxon>
        <taxon>Agaricomycetes</taxon>
        <taxon>Agaricomycetidae</taxon>
        <taxon>Agaricales</taxon>
        <taxon>Marasmiineae</taxon>
        <taxon>Mycenaceae</taxon>
        <taxon>Favolaschia</taxon>
    </lineage>
</organism>
<feature type="region of interest" description="Disordered" evidence="1">
    <location>
        <begin position="1"/>
        <end position="38"/>
    </location>
</feature>
<evidence type="ECO:0000313" key="3">
    <source>
        <dbReference type="Proteomes" id="UP001362999"/>
    </source>
</evidence>
<dbReference type="EMBL" id="JAWWNJ010000011">
    <property type="protein sequence ID" value="KAK7045050.1"/>
    <property type="molecule type" value="Genomic_DNA"/>
</dbReference>